<feature type="transmembrane region" description="Helical" evidence="1">
    <location>
        <begin position="349"/>
        <end position="370"/>
    </location>
</feature>
<reference evidence="3" key="1">
    <citation type="submission" date="2018-03" db="EMBL/GenBank/DDBJ databases">
        <title>Genomic analysis of the strain SH-1 isolated from shrimp intestine.</title>
        <authorList>
            <person name="Kim Y.-S."/>
            <person name="Kim S.-E."/>
            <person name="Kim K.-H."/>
        </authorList>
    </citation>
    <scope>NUCLEOTIDE SEQUENCE [LARGE SCALE GENOMIC DNA]</scope>
    <source>
        <strain evidence="3">SH-1</strain>
    </source>
</reference>
<evidence type="ECO:0000313" key="3">
    <source>
        <dbReference type="Proteomes" id="UP000237655"/>
    </source>
</evidence>
<dbReference type="RefSeq" id="WP_106473631.1">
    <property type="nucleotide sequence ID" value="NZ_CP027665.1"/>
</dbReference>
<name>A0A2S0MTV4_9RHOB</name>
<accession>A0A2S0MTV4</accession>
<dbReference type="Proteomes" id="UP000237655">
    <property type="component" value="Chromosome"/>
</dbReference>
<dbReference type="KEGG" id="thas:C6Y53_17570"/>
<gene>
    <name evidence="2" type="ORF">C6Y53_17570</name>
</gene>
<organism evidence="2 3">
    <name type="scientific">Pukyongiella litopenaei</name>
    <dbReference type="NCBI Taxonomy" id="2605946"/>
    <lineage>
        <taxon>Bacteria</taxon>
        <taxon>Pseudomonadati</taxon>
        <taxon>Pseudomonadota</taxon>
        <taxon>Alphaproteobacteria</taxon>
        <taxon>Rhodobacterales</taxon>
        <taxon>Paracoccaceae</taxon>
        <taxon>Pukyongiella</taxon>
    </lineage>
</organism>
<feature type="transmembrane region" description="Helical" evidence="1">
    <location>
        <begin position="173"/>
        <end position="190"/>
    </location>
</feature>
<proteinExistence type="predicted"/>
<dbReference type="EMBL" id="CP027665">
    <property type="protein sequence ID" value="AVO39326.1"/>
    <property type="molecule type" value="Genomic_DNA"/>
</dbReference>
<dbReference type="AlphaFoldDB" id="A0A2S0MTV4"/>
<keyword evidence="1" id="KW-1133">Transmembrane helix</keyword>
<keyword evidence="3" id="KW-1185">Reference proteome</keyword>
<keyword evidence="1" id="KW-0812">Transmembrane</keyword>
<feature type="transmembrane region" description="Helical" evidence="1">
    <location>
        <begin position="382"/>
        <end position="409"/>
    </location>
</feature>
<evidence type="ECO:0000313" key="2">
    <source>
        <dbReference type="EMBL" id="AVO39326.1"/>
    </source>
</evidence>
<feature type="transmembrane region" description="Helical" evidence="1">
    <location>
        <begin position="242"/>
        <end position="275"/>
    </location>
</feature>
<sequence>MSGAAVWPSLGDLWPYSEAAAPPELAALPLDLFLTDPKSSRITAALWVPGADPAAAPRAAYALRLMTTSGQGELARWQPETGTWQPCHRFPVPDGPDGPDGPDRCSIIELRGVLLGGVSDAEGLAARLNVLLQAEATEAKSYRISSKILSVASIIVLFFAVRSGVESNALEPFALIFALAVGIGLLAAGLRNRCKILAEQGLARMTEQFRFEYRADQHDPLGLRDLTAILKDNDRKREEDAVIFAFLLLLCFVYFISPLVVIGVIVAVIIVVLMIGDPDAFRVLGIAHDRAETRLEQAFLSLRAGDDVLTPPALRTAKKSVFRDRARRFGDLSARVRRTQARLRLTQDMALAVAFLVIFSAYAFPIAAGFQKLSIATADSLVSVSLFSVAPVIILLSISKSAVALALILSRRIAAMGKG</sequence>
<protein>
    <submittedName>
        <fullName evidence="2">Uncharacterized protein</fullName>
    </submittedName>
</protein>
<feature type="transmembrane region" description="Helical" evidence="1">
    <location>
        <begin position="144"/>
        <end position="161"/>
    </location>
</feature>
<evidence type="ECO:0000256" key="1">
    <source>
        <dbReference type="SAM" id="Phobius"/>
    </source>
</evidence>
<keyword evidence="1" id="KW-0472">Membrane</keyword>